<dbReference type="AlphaFoldDB" id="A0A3Q9F588"/>
<sequence length="445" mass="47504">MQTCGCRPSSPDRGERRSTRSTITAHAPMQATRFSDTELAELHAHGIVLFADRVIFDAQSPMATDQIAAVQACCHGDIPLPLLELWRVTAGGSLDYDLTLEMNGNVEAISWSELFYNGSDGYRDLQGWIDHELELAEEAAQENARTWNGKIDALPFGGFEYCDRICVVTEPGAPDYGHVLAWKQGLPPAWRGAMHEDGLATIAPDLYAAFGALQLHVDPLEPGGEPGTGVTLLEYVDKRRDDHGLSASLADKLIAFYRQAVIDWRTPLADGTLGAQPVLARHALRHAIDRDDAALIARLAPLVADLGAALAGSSIPTDYALRRKKFSAAAALLASGAAVVPDALASVSGAVPATLIRMLLDAGAQPDADAMARCVAGGGADSARLIGAALSAHGVDTATAYRIASEKLLDKLQADIRKVRAGKLTHYLGLDGLEAHAERLRTFDY</sequence>
<proteinExistence type="predicted"/>
<evidence type="ECO:0000256" key="1">
    <source>
        <dbReference type="SAM" id="MobiDB-lite"/>
    </source>
</evidence>
<accession>A0A3Q9F588</accession>
<evidence type="ECO:0000313" key="3">
    <source>
        <dbReference type="Proteomes" id="UP000277191"/>
    </source>
</evidence>
<feature type="region of interest" description="Disordered" evidence="1">
    <location>
        <begin position="1"/>
        <end position="21"/>
    </location>
</feature>
<dbReference type="EMBL" id="CP034546">
    <property type="protein sequence ID" value="AZQ53026.1"/>
    <property type="molecule type" value="Genomic_DNA"/>
</dbReference>
<organism evidence="2 3">
    <name type="scientific">Burkholderia cenocepacia</name>
    <dbReference type="NCBI Taxonomy" id="95486"/>
    <lineage>
        <taxon>Bacteria</taxon>
        <taxon>Pseudomonadati</taxon>
        <taxon>Pseudomonadota</taxon>
        <taxon>Betaproteobacteria</taxon>
        <taxon>Burkholderiales</taxon>
        <taxon>Burkholderiaceae</taxon>
        <taxon>Burkholderia</taxon>
        <taxon>Burkholderia cepacia complex</taxon>
    </lineage>
</organism>
<gene>
    <name evidence="2" type="ORF">D5R55_18720</name>
</gene>
<dbReference type="Proteomes" id="UP000277191">
    <property type="component" value="Chromosome 2"/>
</dbReference>
<name>A0A3Q9F588_9BURK</name>
<reference evidence="2 3" key="1">
    <citation type="submission" date="2018-12" db="EMBL/GenBank/DDBJ databases">
        <title>Cadmium resistance mechanism in endophytic bacteria Burkholderia cenocepacia YG-3.</title>
        <authorList>
            <person name="Zhang X."/>
            <person name="Wang X."/>
            <person name="Zhu Y."/>
        </authorList>
    </citation>
    <scope>NUCLEOTIDE SEQUENCE [LARGE SCALE GENOMIC DNA]</scope>
    <source>
        <strain evidence="2 3">YG-3</strain>
    </source>
</reference>
<evidence type="ECO:0000313" key="2">
    <source>
        <dbReference type="EMBL" id="AZQ53026.1"/>
    </source>
</evidence>
<protein>
    <submittedName>
        <fullName evidence="2">SMI1/KNR4 family protein</fullName>
    </submittedName>
</protein>